<feature type="compositionally biased region" description="Basic and acidic residues" evidence="1">
    <location>
        <begin position="114"/>
        <end position="129"/>
    </location>
</feature>
<comment type="caution">
    <text evidence="2">The sequence shown here is derived from an EMBL/GenBank/DDBJ whole genome shotgun (WGS) entry which is preliminary data.</text>
</comment>
<organism evidence="2 3">
    <name type="scientific">Halalkalicoccus tibetensis</name>
    <dbReference type="NCBI Taxonomy" id="175632"/>
    <lineage>
        <taxon>Archaea</taxon>
        <taxon>Methanobacteriati</taxon>
        <taxon>Methanobacteriota</taxon>
        <taxon>Stenosarchaea group</taxon>
        <taxon>Halobacteria</taxon>
        <taxon>Halobacteriales</taxon>
        <taxon>Halococcaceae</taxon>
        <taxon>Halalkalicoccus</taxon>
    </lineage>
</organism>
<evidence type="ECO:0000313" key="3">
    <source>
        <dbReference type="Proteomes" id="UP001596312"/>
    </source>
</evidence>
<feature type="compositionally biased region" description="Acidic residues" evidence="1">
    <location>
        <begin position="288"/>
        <end position="297"/>
    </location>
</feature>
<gene>
    <name evidence="2" type="ORF">ACFQGH_08325</name>
</gene>
<feature type="compositionally biased region" description="Basic and acidic residues" evidence="1">
    <location>
        <begin position="243"/>
        <end position="255"/>
    </location>
</feature>
<sequence length="297" mass="30832">MATDDRTRPTEDDEGKNVVDSTGERIGIVSAVEGGTIHVESDPGLTDSLKATLGWGDTEDTQTIEGSHVAEITDDTIHLAADDPAATAVDTEDVSEGDAAAGSTIAGDTGTGTGHEENATTDRDDLPPEERDDDPVDGDISGDETAAEMDDAGDVTDERTIDEGGAGAMGDEGVSERSEDDAADEMGVPAGDDPDPDDVGGMEGRDANERPPATEDTPGRGDVQDAQTDAPRGEEDVQDPVPEEPRDAEDVRETAGELDPESEADPEDQPSTGEAATRGAEEDADLGRDDEDEDDLL</sequence>
<evidence type="ECO:0000313" key="2">
    <source>
        <dbReference type="EMBL" id="MFC6905202.1"/>
    </source>
</evidence>
<dbReference type="RefSeq" id="WP_340603716.1">
    <property type="nucleotide sequence ID" value="NZ_JBBMXV010000002.1"/>
</dbReference>
<feature type="compositionally biased region" description="Basic and acidic residues" evidence="1">
    <location>
        <begin position="1"/>
        <end position="10"/>
    </location>
</feature>
<feature type="region of interest" description="Disordered" evidence="1">
    <location>
        <begin position="1"/>
        <end position="21"/>
    </location>
</feature>
<evidence type="ECO:0000256" key="1">
    <source>
        <dbReference type="SAM" id="MobiDB-lite"/>
    </source>
</evidence>
<protein>
    <submittedName>
        <fullName evidence="2">DUF2171 domain-containing protein</fullName>
    </submittedName>
</protein>
<proteinExistence type="predicted"/>
<feature type="region of interest" description="Disordered" evidence="1">
    <location>
        <begin position="81"/>
        <end position="297"/>
    </location>
</feature>
<accession>A0ABD5V177</accession>
<reference evidence="2 3" key="1">
    <citation type="journal article" date="2019" name="Int. J. Syst. Evol. Microbiol.">
        <title>The Global Catalogue of Microorganisms (GCM) 10K type strain sequencing project: providing services to taxonomists for standard genome sequencing and annotation.</title>
        <authorList>
            <consortium name="The Broad Institute Genomics Platform"/>
            <consortium name="The Broad Institute Genome Sequencing Center for Infectious Disease"/>
            <person name="Wu L."/>
            <person name="Ma J."/>
        </authorList>
    </citation>
    <scope>NUCLEOTIDE SEQUENCE [LARGE SCALE GENOMIC DNA]</scope>
    <source>
        <strain evidence="2 3">CGMCC 1.3240</strain>
    </source>
</reference>
<feature type="compositionally biased region" description="Acidic residues" evidence="1">
    <location>
        <begin position="256"/>
        <end position="268"/>
    </location>
</feature>
<dbReference type="EMBL" id="JBHSXQ010000002">
    <property type="protein sequence ID" value="MFC6905202.1"/>
    <property type="molecule type" value="Genomic_DNA"/>
</dbReference>
<keyword evidence="3" id="KW-1185">Reference proteome</keyword>
<dbReference type="AlphaFoldDB" id="A0ABD5V177"/>
<name>A0ABD5V177_9EURY</name>
<dbReference type="Proteomes" id="UP001596312">
    <property type="component" value="Unassembled WGS sequence"/>
</dbReference>
<feature type="compositionally biased region" description="Acidic residues" evidence="1">
    <location>
        <begin position="130"/>
        <end position="155"/>
    </location>
</feature>
<feature type="compositionally biased region" description="Basic and acidic residues" evidence="1">
    <location>
        <begin position="203"/>
        <end position="223"/>
    </location>
</feature>